<dbReference type="AlphaFoldDB" id="A0A0W0VBL1"/>
<feature type="domain" description="N-acetyltransferase" evidence="1">
    <location>
        <begin position="7"/>
        <end position="175"/>
    </location>
</feature>
<dbReference type="PANTHER" id="PTHR43617">
    <property type="entry name" value="L-AMINO ACID N-ACETYLTRANSFERASE"/>
    <property type="match status" value="1"/>
</dbReference>
<dbReference type="RefSeq" id="WP_058471251.1">
    <property type="nucleotide sequence ID" value="NZ_CAAAIC010000008.1"/>
</dbReference>
<evidence type="ECO:0000259" key="1">
    <source>
        <dbReference type="PROSITE" id="PS51186"/>
    </source>
</evidence>
<organism evidence="2 3">
    <name type="scientific">Legionella jordanis</name>
    <dbReference type="NCBI Taxonomy" id="456"/>
    <lineage>
        <taxon>Bacteria</taxon>
        <taxon>Pseudomonadati</taxon>
        <taxon>Pseudomonadota</taxon>
        <taxon>Gammaproteobacteria</taxon>
        <taxon>Legionellales</taxon>
        <taxon>Legionellaceae</taxon>
        <taxon>Legionella</taxon>
    </lineage>
</organism>
<proteinExistence type="predicted"/>
<keyword evidence="3" id="KW-1185">Reference proteome</keyword>
<dbReference type="STRING" id="456.Ljor_1810"/>
<dbReference type="SUPFAM" id="SSF55729">
    <property type="entry name" value="Acyl-CoA N-acyltransferases (Nat)"/>
    <property type="match status" value="1"/>
</dbReference>
<dbReference type="PROSITE" id="PS51186">
    <property type="entry name" value="GNAT"/>
    <property type="match status" value="1"/>
</dbReference>
<name>A0A0W0VBL1_9GAMM</name>
<dbReference type="OrthoDB" id="5292888at2"/>
<dbReference type="PATRIC" id="fig|456.5.peg.1932"/>
<dbReference type="GO" id="GO:0016747">
    <property type="term" value="F:acyltransferase activity, transferring groups other than amino-acyl groups"/>
    <property type="evidence" value="ECO:0007669"/>
    <property type="project" value="InterPro"/>
</dbReference>
<protein>
    <submittedName>
        <fullName evidence="2">Putative GCN5-related N-acetyltransferase</fullName>
    </submittedName>
</protein>
<gene>
    <name evidence="2" type="ORF">Ljor_1810</name>
</gene>
<sequence length="175" mass="19960">MDKLLTTTIRKALLQDAAAIASNHICSWQETYKEYIPASVLNSLSLKEKTEQWRALIKQKVDILVVEVEHEIVGFLSMCVFRDAKPNNNDGEISAIYLHPAYWRQGLGTKLCQIAFAELSKSGFKYVYVWVLSRNNGARVFYESLGFAMTQEKKIEEFCEGGAPLEEILYKKTVK</sequence>
<dbReference type="Proteomes" id="UP000055035">
    <property type="component" value="Unassembled WGS sequence"/>
</dbReference>
<dbReference type="InterPro" id="IPR050276">
    <property type="entry name" value="MshD_Acetyltransferase"/>
</dbReference>
<dbReference type="InterPro" id="IPR000182">
    <property type="entry name" value="GNAT_dom"/>
</dbReference>
<dbReference type="CDD" id="cd04301">
    <property type="entry name" value="NAT_SF"/>
    <property type="match status" value="1"/>
</dbReference>
<reference evidence="2 3" key="1">
    <citation type="submission" date="2015-11" db="EMBL/GenBank/DDBJ databases">
        <title>Genomic analysis of 38 Legionella species identifies large and diverse effector repertoires.</title>
        <authorList>
            <person name="Burstein D."/>
            <person name="Amaro F."/>
            <person name="Zusman T."/>
            <person name="Lifshitz Z."/>
            <person name="Cohen O."/>
            <person name="Gilbert J.A."/>
            <person name="Pupko T."/>
            <person name="Shuman H.A."/>
            <person name="Segal G."/>
        </authorList>
    </citation>
    <scope>NUCLEOTIDE SEQUENCE [LARGE SCALE GENOMIC DNA]</scope>
    <source>
        <strain evidence="2 3">BL-540</strain>
    </source>
</reference>
<dbReference type="InterPro" id="IPR016181">
    <property type="entry name" value="Acyl_CoA_acyltransferase"/>
</dbReference>
<accession>A0A0W0VBL1</accession>
<dbReference type="EMBL" id="LNYJ01000011">
    <property type="protein sequence ID" value="KTD17504.1"/>
    <property type="molecule type" value="Genomic_DNA"/>
</dbReference>
<keyword evidence="2" id="KW-0808">Transferase</keyword>
<evidence type="ECO:0000313" key="3">
    <source>
        <dbReference type="Proteomes" id="UP000055035"/>
    </source>
</evidence>
<comment type="caution">
    <text evidence="2">The sequence shown here is derived from an EMBL/GenBank/DDBJ whole genome shotgun (WGS) entry which is preliminary data.</text>
</comment>
<dbReference type="Pfam" id="PF00583">
    <property type="entry name" value="Acetyltransf_1"/>
    <property type="match status" value="1"/>
</dbReference>
<evidence type="ECO:0000313" key="2">
    <source>
        <dbReference type="EMBL" id="KTD17504.1"/>
    </source>
</evidence>
<dbReference type="PANTHER" id="PTHR43617:SF30">
    <property type="entry name" value="HISTONE ACETYLTRANSFERASE"/>
    <property type="match status" value="1"/>
</dbReference>
<dbReference type="Gene3D" id="3.40.630.30">
    <property type="match status" value="1"/>
</dbReference>